<dbReference type="EMBL" id="SDBX01000035">
    <property type="protein sequence ID" value="TCW66952.1"/>
    <property type="molecule type" value="Genomic_DNA"/>
</dbReference>
<gene>
    <name evidence="4" type="ORF">ETE68_23985</name>
    <name evidence="3" type="ORF">ETE73_23395</name>
    <name evidence="2" type="ORF">ETE95_23525</name>
    <name evidence="5" type="ORF">ETH49_23405</name>
    <name evidence="6" type="ORF">ETH52_22645</name>
    <name evidence="7" type="ORF">ETH54_18395</name>
    <name evidence="8" type="ORF">ETH64_22950</name>
</gene>
<protein>
    <submittedName>
        <fullName evidence="4">Uncharacterized protein</fullName>
    </submittedName>
</protein>
<dbReference type="AlphaFoldDB" id="A0A483NNI7"/>
<evidence type="ECO:0000313" key="3">
    <source>
        <dbReference type="EMBL" id="TCX94277.1"/>
    </source>
</evidence>
<dbReference type="EMBL" id="SDDU01000032">
    <property type="protein sequence ID" value="TCZ64670.1"/>
    <property type="molecule type" value="Genomic_DNA"/>
</dbReference>
<organism evidence="4">
    <name type="scientific">Klebsiella pneumoniae</name>
    <dbReference type="NCBI Taxonomy" id="573"/>
    <lineage>
        <taxon>Bacteria</taxon>
        <taxon>Pseudomonadati</taxon>
        <taxon>Pseudomonadota</taxon>
        <taxon>Gammaproteobacteria</taxon>
        <taxon>Enterobacterales</taxon>
        <taxon>Enterobacteriaceae</taxon>
        <taxon>Klebsiella/Raoultella group</taxon>
        <taxon>Klebsiella</taxon>
        <taxon>Klebsiella pneumoniae complex</taxon>
    </lineage>
</organism>
<dbReference type="RefSeq" id="WP_052285793.1">
    <property type="nucleotide sequence ID" value="NZ_BFAI01000185.1"/>
</dbReference>
<reference evidence="4" key="2">
    <citation type="submission" date="2019-01" db="EMBL/GenBank/DDBJ databases">
        <authorList>
            <person name="Lista F."/>
            <person name="Anselmo A."/>
        </authorList>
    </citation>
    <scope>NUCLEOTIDE SEQUENCE</scope>
    <source>
        <strain evidence="5">13R</strain>
        <strain evidence="8">1R</strain>
        <strain evidence="4">1S</strain>
        <strain evidence="2">25S</strain>
        <strain evidence="7">3R</strain>
        <strain evidence="3">4S</strain>
    </source>
</reference>
<evidence type="ECO:0000313" key="4">
    <source>
        <dbReference type="EMBL" id="TCY01335.1"/>
    </source>
</evidence>
<evidence type="ECO:0000313" key="6">
    <source>
        <dbReference type="EMBL" id="TCY94198.1"/>
    </source>
</evidence>
<reference evidence="6" key="1">
    <citation type="submission" date="2019-01" db="EMBL/GenBank/DDBJ databases">
        <authorList>
            <person name="Lista F."/>
            <person name="Gentile B."/>
            <person name="Anselmo A."/>
            <person name="Fasciana T."/>
            <person name="Giammanco A."/>
        </authorList>
    </citation>
    <scope>NUCLEOTIDE SEQUENCE</scope>
    <source>
        <strain evidence="6">9R</strain>
    </source>
</reference>
<evidence type="ECO:0000313" key="7">
    <source>
        <dbReference type="EMBL" id="TCZ30032.1"/>
    </source>
</evidence>
<dbReference type="EMBL" id="SDDM01000036">
    <property type="protein sequence ID" value="TCY94198.1"/>
    <property type="molecule type" value="Genomic_DNA"/>
</dbReference>
<dbReference type="EMBL" id="SDDI01000037">
    <property type="protein sequence ID" value="TCY78167.1"/>
    <property type="molecule type" value="Genomic_DNA"/>
</dbReference>
<name>A0A483NNI7_KLEPN</name>
<evidence type="ECO:0000313" key="8">
    <source>
        <dbReference type="EMBL" id="TCZ64670.1"/>
    </source>
</evidence>
<evidence type="ECO:0000313" key="2">
    <source>
        <dbReference type="EMBL" id="TCW66952.1"/>
    </source>
</evidence>
<dbReference type="EMBL" id="SDDS01000041">
    <property type="protein sequence ID" value="TCZ30032.1"/>
    <property type="molecule type" value="Genomic_DNA"/>
</dbReference>
<dbReference type="EMBL" id="SDCV01000035">
    <property type="protein sequence ID" value="TCY01335.1"/>
    <property type="molecule type" value="Genomic_DNA"/>
</dbReference>
<dbReference type="EMBL" id="SDCS01000035">
    <property type="protein sequence ID" value="TCX94277.1"/>
    <property type="molecule type" value="Genomic_DNA"/>
</dbReference>
<evidence type="ECO:0000313" key="5">
    <source>
        <dbReference type="EMBL" id="TCY78167.1"/>
    </source>
</evidence>
<accession>A0A483NNI7</accession>
<feature type="region of interest" description="Disordered" evidence="1">
    <location>
        <begin position="274"/>
        <end position="294"/>
    </location>
</feature>
<comment type="caution">
    <text evidence="4">The sequence shown here is derived from an EMBL/GenBank/DDBJ whole genome shotgun (WGS) entry which is preliminary data.</text>
</comment>
<feature type="compositionally biased region" description="Basic and acidic residues" evidence="1">
    <location>
        <begin position="278"/>
        <end position="289"/>
    </location>
</feature>
<proteinExistence type="predicted"/>
<sequence>MKTPLTYGAYRILHDLFKNGVTFKRALHCEKLLELEERGYVATYANNFVYLTPTGQQYAIETFWGEHSNVWQVVTQAAQISNAGMSITKLASDLPEANNDMTNRSFSSVGTLTSLPVLELSDSAQDVLYALFFRGALVSGDIPSKAGASALRSLGFAETGHTATPYKGEDYFTWLTPAGYAFAIGYLVKTRFGKQPANAKSSGQPSVHPEELSINKAMIKGKISSAAYVCGNTIEQETLSKVLANSLHNVPHEKAGDVAELLARAVKSAFSALGHASGEQEKERPKESDLSVGTFKVHSEGEVKVASGSPLAAEIEAGREDRKTAGTINLKLELDTSDAIESINGLSKEISDLVDTAIANSLKPGGRLYNVVRESSFNSSNTTALNSRVTDLESCLNSACVLISDLSCRISERITGDVHASPV</sequence>
<evidence type="ECO:0000256" key="1">
    <source>
        <dbReference type="SAM" id="MobiDB-lite"/>
    </source>
</evidence>